<evidence type="ECO:0000256" key="2">
    <source>
        <dbReference type="SAM" id="Phobius"/>
    </source>
</evidence>
<keyword evidence="2" id="KW-0812">Transmembrane</keyword>
<dbReference type="EMBL" id="CAJVPY010008773">
    <property type="protein sequence ID" value="CAG8700499.1"/>
    <property type="molecule type" value="Genomic_DNA"/>
</dbReference>
<keyword evidence="2" id="KW-0472">Membrane</keyword>
<sequence>MSAEQKSAEQSIQSVKKVTVIQNEQDQIDNIQVQNEQNNKISGQDNQPANPSSLPKYLSRLTDSLTDTQSQIYDKHNTTLELQIAFLEAILEERNRMKTIIDLIVTLASTLVTIVINIIVGITKTDDPLILLLLNCIIFAMQAFTIVIAVASVITASWVPIGVLFSNVILQKRESLSANNEKKE</sequence>
<keyword evidence="2" id="KW-1133">Transmembrane helix</keyword>
<feature type="region of interest" description="Disordered" evidence="1">
    <location>
        <begin position="29"/>
        <end position="53"/>
    </location>
</feature>
<organism evidence="3 4">
    <name type="scientific">Dentiscutata erythropus</name>
    <dbReference type="NCBI Taxonomy" id="1348616"/>
    <lineage>
        <taxon>Eukaryota</taxon>
        <taxon>Fungi</taxon>
        <taxon>Fungi incertae sedis</taxon>
        <taxon>Mucoromycota</taxon>
        <taxon>Glomeromycotina</taxon>
        <taxon>Glomeromycetes</taxon>
        <taxon>Diversisporales</taxon>
        <taxon>Gigasporaceae</taxon>
        <taxon>Dentiscutata</taxon>
    </lineage>
</organism>
<feature type="transmembrane region" description="Helical" evidence="2">
    <location>
        <begin position="100"/>
        <end position="120"/>
    </location>
</feature>
<evidence type="ECO:0000313" key="4">
    <source>
        <dbReference type="Proteomes" id="UP000789405"/>
    </source>
</evidence>
<reference evidence="3" key="1">
    <citation type="submission" date="2021-06" db="EMBL/GenBank/DDBJ databases">
        <authorList>
            <person name="Kallberg Y."/>
            <person name="Tangrot J."/>
            <person name="Rosling A."/>
        </authorList>
    </citation>
    <scope>NUCLEOTIDE SEQUENCE</scope>
    <source>
        <strain evidence="3">MA453B</strain>
    </source>
</reference>
<proteinExistence type="predicted"/>
<feature type="compositionally biased region" description="Low complexity" evidence="1">
    <location>
        <begin position="29"/>
        <end position="39"/>
    </location>
</feature>
<comment type="caution">
    <text evidence="3">The sequence shown here is derived from an EMBL/GenBank/DDBJ whole genome shotgun (WGS) entry which is preliminary data.</text>
</comment>
<protein>
    <submittedName>
        <fullName evidence="3">11498_t:CDS:1</fullName>
    </submittedName>
</protein>
<accession>A0A9N9N4E2</accession>
<dbReference type="Proteomes" id="UP000789405">
    <property type="component" value="Unassembled WGS sequence"/>
</dbReference>
<evidence type="ECO:0000313" key="3">
    <source>
        <dbReference type="EMBL" id="CAG8700499.1"/>
    </source>
</evidence>
<evidence type="ECO:0000256" key="1">
    <source>
        <dbReference type="SAM" id="MobiDB-lite"/>
    </source>
</evidence>
<name>A0A9N9N4E2_9GLOM</name>
<feature type="compositionally biased region" description="Polar residues" evidence="1">
    <location>
        <begin position="40"/>
        <end position="53"/>
    </location>
</feature>
<dbReference type="AlphaFoldDB" id="A0A9N9N4E2"/>
<gene>
    <name evidence="3" type="ORF">DERYTH_LOCUS12954</name>
</gene>
<keyword evidence="4" id="KW-1185">Reference proteome</keyword>
<feature type="transmembrane region" description="Helical" evidence="2">
    <location>
        <begin position="132"/>
        <end position="165"/>
    </location>
</feature>